<evidence type="ECO:0000256" key="8">
    <source>
        <dbReference type="RuleBase" id="RU366045"/>
    </source>
</evidence>
<evidence type="ECO:0000256" key="1">
    <source>
        <dbReference type="ARBA" id="ARBA00005871"/>
    </source>
</evidence>
<dbReference type="AlphaFoldDB" id="A0A1Z1C4Q2"/>
<dbReference type="GO" id="GO:0019748">
    <property type="term" value="P:secondary metabolic process"/>
    <property type="evidence" value="ECO:0007669"/>
    <property type="project" value="TreeGrafter"/>
</dbReference>
<evidence type="ECO:0000256" key="4">
    <source>
        <dbReference type="ARBA" id="ARBA00022833"/>
    </source>
</evidence>
<dbReference type="SUPFAM" id="SSF51556">
    <property type="entry name" value="Metallo-dependent hydrolases"/>
    <property type="match status" value="1"/>
</dbReference>
<dbReference type="Pfam" id="PF04909">
    <property type="entry name" value="Amidohydro_2"/>
    <property type="match status" value="1"/>
</dbReference>
<evidence type="ECO:0000256" key="5">
    <source>
        <dbReference type="ARBA" id="ARBA00023239"/>
    </source>
</evidence>
<dbReference type="PANTHER" id="PTHR21240:SF29">
    <property type="entry name" value="AMIDOHYDROLASE-RELATED DOMAIN-CONTAINING PROTEIN"/>
    <property type="match status" value="1"/>
</dbReference>
<proteinExistence type="inferred from homology"/>
<evidence type="ECO:0000256" key="2">
    <source>
        <dbReference type="ARBA" id="ARBA00022723"/>
    </source>
</evidence>
<dbReference type="EC" id="4.1.1.52" evidence="7"/>
<comment type="similarity">
    <text evidence="1">Belongs to the metallo-dependent hydrolases superfamily. ACMSD family.</text>
</comment>
<evidence type="ECO:0000313" key="11">
    <source>
        <dbReference type="EMBL" id="AUW31353.1"/>
    </source>
</evidence>
<protein>
    <recommendedName>
        <fullName evidence="7">6-methylsalicylate decarboxylase</fullName>
        <ecNumber evidence="7">4.1.1.52</ecNumber>
    </recommendedName>
</protein>
<evidence type="ECO:0000256" key="6">
    <source>
        <dbReference type="ARBA" id="ARBA00036832"/>
    </source>
</evidence>
<dbReference type="InterPro" id="IPR006680">
    <property type="entry name" value="Amidohydro-rel"/>
</dbReference>
<dbReference type="GO" id="GO:0047596">
    <property type="term" value="F:6-methylsalicylate decarboxylase activity"/>
    <property type="evidence" value="ECO:0007669"/>
    <property type="project" value="UniProtKB-EC"/>
</dbReference>
<keyword evidence="3 8" id="KW-0210">Decarboxylase</keyword>
<dbReference type="EMBL" id="KX264276">
    <property type="protein sequence ID" value="ANM86570.1"/>
    <property type="molecule type" value="Genomic_DNA"/>
</dbReference>
<keyword evidence="2" id="KW-0479">Metal-binding</keyword>
<evidence type="ECO:0000256" key="3">
    <source>
        <dbReference type="ARBA" id="ARBA00022793"/>
    </source>
</evidence>
<reference evidence="10" key="1">
    <citation type="submission" date="2016-05" db="EMBL/GenBank/DDBJ databases">
        <title>Lichen genome sequencing reveals its rich biosynthetic potential.</title>
        <authorList>
            <person name="Bertrand R.L."/>
            <person name="Abdel-Hameed M."/>
            <person name="Sorensen J.L."/>
        </authorList>
    </citation>
    <scope>NUCLEOTIDE SEQUENCE</scope>
</reference>
<evidence type="ECO:0000259" key="9">
    <source>
        <dbReference type="Pfam" id="PF04909"/>
    </source>
</evidence>
<feature type="domain" description="Amidohydrolase-related" evidence="9">
    <location>
        <begin position="9"/>
        <end position="318"/>
    </location>
</feature>
<dbReference type="GO" id="GO:0016787">
    <property type="term" value="F:hydrolase activity"/>
    <property type="evidence" value="ECO:0007669"/>
    <property type="project" value="InterPro"/>
</dbReference>
<keyword evidence="4" id="KW-0862">Zinc</keyword>
<evidence type="ECO:0000256" key="7">
    <source>
        <dbReference type="ARBA" id="ARBA00038889"/>
    </source>
</evidence>
<dbReference type="InterPro" id="IPR032465">
    <property type="entry name" value="ACMSD"/>
</dbReference>
<dbReference type="GO" id="GO:0005829">
    <property type="term" value="C:cytosol"/>
    <property type="evidence" value="ECO:0007669"/>
    <property type="project" value="TreeGrafter"/>
</dbReference>
<dbReference type="EMBL" id="MG777507">
    <property type="protein sequence ID" value="AUW31353.1"/>
    <property type="molecule type" value="Genomic_DNA"/>
</dbReference>
<evidence type="ECO:0000313" key="10">
    <source>
        <dbReference type="EMBL" id="ANM86570.1"/>
    </source>
</evidence>
<organism evidence="10">
    <name type="scientific">Cladonia uncialis subsp. uncialis</name>
    <dbReference type="NCBI Taxonomy" id="180999"/>
    <lineage>
        <taxon>Eukaryota</taxon>
        <taxon>Fungi</taxon>
        <taxon>Dikarya</taxon>
        <taxon>Ascomycota</taxon>
        <taxon>Pezizomycotina</taxon>
        <taxon>Lecanoromycetes</taxon>
        <taxon>OSLEUM clade</taxon>
        <taxon>Lecanoromycetidae</taxon>
        <taxon>Lecanorales</taxon>
        <taxon>Lecanorineae</taxon>
        <taxon>Cladoniaceae</taxon>
        <taxon>Cladonia</taxon>
    </lineage>
</organism>
<dbReference type="Gene3D" id="3.20.20.140">
    <property type="entry name" value="Metal-dependent hydrolases"/>
    <property type="match status" value="1"/>
</dbReference>
<dbReference type="InterPro" id="IPR032466">
    <property type="entry name" value="Metal_Hydrolase"/>
</dbReference>
<dbReference type="GO" id="GO:0046872">
    <property type="term" value="F:metal ion binding"/>
    <property type="evidence" value="ECO:0007669"/>
    <property type="project" value="UniProtKB-KW"/>
</dbReference>
<keyword evidence="5 8" id="KW-0456">Lyase</keyword>
<accession>A0A1Z1C4Q2</accession>
<comment type="catalytic activity">
    <reaction evidence="6">
        <text>6-methylsalicylate + H(+) = 3-methylphenol + CO2</text>
        <dbReference type="Rhea" id="RHEA:23112"/>
        <dbReference type="ChEBI" id="CHEBI:15378"/>
        <dbReference type="ChEBI" id="CHEBI:16526"/>
        <dbReference type="ChEBI" id="CHEBI:17231"/>
        <dbReference type="ChEBI" id="CHEBI:36658"/>
        <dbReference type="EC" id="4.1.1.52"/>
    </reaction>
    <physiologicalReaction direction="left-to-right" evidence="6">
        <dbReference type="Rhea" id="RHEA:23113"/>
    </physiologicalReaction>
</comment>
<sequence>MSQAKFSKIDVHHHVYPHAMHEALVRAGGDPSGWYIPSWSEQEDREFSKAVGNKTAILSVTAPGACVEKDPGKAAELSRQCNEYSSTLKEKDPAGYGFFASLPSLFDTKACLEEIAYACDELGADGVTLFTRYGEGNYYLGHEYFEPIWAELSKRKAVVFVHPTCPVDRELIHPSLPQPMFDYPHETGRTAMDLIVSDTLLRHPGCKVILSHAGGTLPYLIHRAAVMLPVTPVTVGKSTEKMLEEASDFYYDTAISSNPATLEALFEIAKPDHVLFGTDFPNAPRKAIERFTRNLEGFDAPPETLAGVFDKNALALFPRLKSSS</sequence>
<reference evidence="11" key="2">
    <citation type="submission" date="2017-12" db="EMBL/GenBank/DDBJ databases">
        <title>Genome Sequencing Reveals a Rich Biosynthetic Potential.</title>
        <authorList>
            <person name="Bertrand R.L."/>
            <person name="Abdel-Hameed M.E."/>
            <person name="Sorensen J.L."/>
        </authorList>
    </citation>
    <scope>NUCLEOTIDE SEQUENCE</scope>
</reference>
<name>A0A1Z1C4Q2_CLAUC</name>
<dbReference type="PANTHER" id="PTHR21240">
    <property type="entry name" value="2-AMINO-3-CARBOXYLMUCONATE-6-SEMIALDEHYDE DECARBOXYLASE"/>
    <property type="match status" value="1"/>
</dbReference>